<dbReference type="RefSeq" id="WP_245423589.1">
    <property type="nucleotide sequence ID" value="NZ_OBQD01000013.1"/>
</dbReference>
<dbReference type="AlphaFoldDB" id="A0A285UVZ9"/>
<keyword evidence="1" id="KW-0812">Transmembrane</keyword>
<keyword evidence="1" id="KW-1133">Transmembrane helix</keyword>
<feature type="transmembrane region" description="Helical" evidence="1">
    <location>
        <begin position="49"/>
        <end position="71"/>
    </location>
</feature>
<sequence length="107" mass="12121">MDFFPAFSRLTGVATPEEGSPLSLLLYALAAAWLLVPILLRWRNPLGEYLAWTFFASTGLIELAHFVFPTFEDRPYGYFPGMATVVPLIPAAWWGLYRMKWPQASHA</sequence>
<keyword evidence="1" id="KW-0472">Membrane</keyword>
<feature type="transmembrane region" description="Helical" evidence="1">
    <location>
        <begin position="24"/>
        <end position="42"/>
    </location>
</feature>
<keyword evidence="3" id="KW-1185">Reference proteome</keyword>
<reference evidence="2 3" key="1">
    <citation type="submission" date="2017-08" db="EMBL/GenBank/DDBJ databases">
        <authorList>
            <person name="de Groot N.N."/>
        </authorList>
    </citation>
    <scope>NUCLEOTIDE SEQUENCE [LARGE SCALE GENOMIC DNA]</scope>
    <source>
        <strain evidence="2 3">JC85</strain>
    </source>
</reference>
<accession>A0A285UVZ9</accession>
<feature type="transmembrane region" description="Helical" evidence="1">
    <location>
        <begin position="77"/>
        <end position="97"/>
    </location>
</feature>
<evidence type="ECO:0000256" key="1">
    <source>
        <dbReference type="SAM" id="Phobius"/>
    </source>
</evidence>
<gene>
    <name evidence="2" type="ORF">SAMN05892877_113144</name>
</gene>
<dbReference type="EMBL" id="OBQD01000013">
    <property type="protein sequence ID" value="SOC44886.1"/>
    <property type="molecule type" value="Genomic_DNA"/>
</dbReference>
<evidence type="ECO:0000313" key="3">
    <source>
        <dbReference type="Proteomes" id="UP000219167"/>
    </source>
</evidence>
<proteinExistence type="predicted"/>
<protein>
    <submittedName>
        <fullName evidence="2">Uncharacterized protein</fullName>
    </submittedName>
</protein>
<dbReference type="Proteomes" id="UP000219167">
    <property type="component" value="Unassembled WGS sequence"/>
</dbReference>
<organism evidence="2 3">
    <name type="scientific">Rhizobium subbaraonis</name>
    <dbReference type="NCBI Taxonomy" id="908946"/>
    <lineage>
        <taxon>Bacteria</taxon>
        <taxon>Pseudomonadati</taxon>
        <taxon>Pseudomonadota</taxon>
        <taxon>Alphaproteobacteria</taxon>
        <taxon>Hyphomicrobiales</taxon>
        <taxon>Rhizobiaceae</taxon>
        <taxon>Rhizobium/Agrobacterium group</taxon>
        <taxon>Rhizobium</taxon>
    </lineage>
</organism>
<name>A0A285UVZ9_9HYPH</name>
<evidence type="ECO:0000313" key="2">
    <source>
        <dbReference type="EMBL" id="SOC44886.1"/>
    </source>
</evidence>